<evidence type="ECO:0008006" key="3">
    <source>
        <dbReference type="Google" id="ProtNLM"/>
    </source>
</evidence>
<dbReference type="RefSeq" id="WP_169231889.1">
    <property type="nucleotide sequence ID" value="NZ_JABBGF010000002.1"/>
</dbReference>
<organism evidence="1 2">
    <name type="scientific">Chryseobacterium cheonjiense</name>
    <dbReference type="NCBI Taxonomy" id="2728845"/>
    <lineage>
        <taxon>Bacteria</taxon>
        <taxon>Pseudomonadati</taxon>
        <taxon>Bacteroidota</taxon>
        <taxon>Flavobacteriia</taxon>
        <taxon>Flavobacteriales</taxon>
        <taxon>Weeksellaceae</taxon>
        <taxon>Chryseobacterium group</taxon>
        <taxon>Chryseobacterium</taxon>
    </lineage>
</organism>
<dbReference type="EMBL" id="JABBGF010000002">
    <property type="protein sequence ID" value="NML58561.1"/>
    <property type="molecule type" value="Genomic_DNA"/>
</dbReference>
<dbReference type="AlphaFoldDB" id="A0A7Y0A8T5"/>
<protein>
    <recommendedName>
        <fullName evidence="3">DUF3887 domain-containing protein</fullName>
    </recommendedName>
</protein>
<keyword evidence="2" id="KW-1185">Reference proteome</keyword>
<proteinExistence type="predicted"/>
<gene>
    <name evidence="1" type="ORF">HHL20_14525</name>
</gene>
<dbReference type="Proteomes" id="UP000552615">
    <property type="component" value="Unassembled WGS sequence"/>
</dbReference>
<sequence length="149" mass="17371">MKKILLAILGNFFFLSNSQKLYSKIDHAEINPTRLSIGKSFIETFLDKCYKNNSTTLKNFKVDKRIEKSMISNFEKECQKNKENYGNIEILELNSAYKNKRLKSFDPVDLFIFNIKTEKVSPAKFLSVWVYEDSNVIGGIWISKKKPLE</sequence>
<accession>A0A7Y0A8T5</accession>
<evidence type="ECO:0000313" key="1">
    <source>
        <dbReference type="EMBL" id="NML58561.1"/>
    </source>
</evidence>
<comment type="caution">
    <text evidence="1">The sequence shown here is derived from an EMBL/GenBank/DDBJ whole genome shotgun (WGS) entry which is preliminary data.</text>
</comment>
<name>A0A7Y0A8T5_9FLAO</name>
<evidence type="ECO:0000313" key="2">
    <source>
        <dbReference type="Proteomes" id="UP000552615"/>
    </source>
</evidence>
<reference evidence="1 2" key="1">
    <citation type="submission" date="2020-04" db="EMBL/GenBank/DDBJ databases">
        <title>Chryseobacterium sp. RJ-7-14 sp. nov., isolated from Jeju soil.</title>
        <authorList>
            <person name="Dahal R.H."/>
            <person name="Chaudhary D.K."/>
        </authorList>
    </citation>
    <scope>NUCLEOTIDE SEQUENCE [LARGE SCALE GENOMIC DNA]</scope>
    <source>
        <strain evidence="1 2">RJ-7-14</strain>
    </source>
</reference>